<evidence type="ECO:0000256" key="1">
    <source>
        <dbReference type="SAM" id="MobiDB-lite"/>
    </source>
</evidence>
<accession>A0A327Z1N4</accession>
<gene>
    <name evidence="2" type="ORF">B0I29_120113</name>
</gene>
<feature type="compositionally biased region" description="Acidic residues" evidence="1">
    <location>
        <begin position="690"/>
        <end position="701"/>
    </location>
</feature>
<evidence type="ECO:0000313" key="2">
    <source>
        <dbReference type="EMBL" id="RAK28345.1"/>
    </source>
</evidence>
<reference evidence="2 3" key="1">
    <citation type="submission" date="2018-06" db="EMBL/GenBank/DDBJ databases">
        <title>Genomic Encyclopedia of Type Strains, Phase III (KMG-III): the genomes of soil and plant-associated and newly described type strains.</title>
        <authorList>
            <person name="Whitman W."/>
        </authorList>
    </citation>
    <scope>NUCLEOTIDE SEQUENCE [LARGE SCALE GENOMIC DNA]</scope>
    <source>
        <strain evidence="2 3">CGMCC 4.7090</strain>
    </source>
</reference>
<feature type="region of interest" description="Disordered" evidence="1">
    <location>
        <begin position="672"/>
        <end position="701"/>
    </location>
</feature>
<proteinExistence type="predicted"/>
<protein>
    <submittedName>
        <fullName evidence="2">Uncharacterized protein</fullName>
    </submittedName>
</protein>
<sequence length="701" mass="75252">MSSTPATSPDNVFPAVKHRPRPAVAPAVTRSLAPARKALLGNSDVNLCEHGAGAVTGGLVDPHRFSMLVQAYQAANGNASLLVEKRVSEGVVFVTQQHDRFLDLGILPDIAGARWLHQVKSRLQLDAGRPVATLGTSTENGRPWAVIELTVTDHAEFADRIREAFRRTAPDGQAVKNDYTNSILQSGVKEPLTLVVMRVVFADGSEPEYYLVAIDGNSRLVSTWKARVGGDAEQAATACIEAVVGTASGKTFRHVTQRAARDAISAQVNLINRGLQDEQLTETTIRLGQTLTVPSVVVVGGWADGATGNPLTDLPAAREDLIASIHTEAAPWDEEAKAEQTMTRMLRRAVLETGAIDADTRQAIEGRLTVDEMHARLGLPPNRLWATALTLQAILNGWDKGVSTLFAEEFANRRPTRMVIGKQLSTTALAAYKTDPQYAVAKNAFADGGPITDRVWKSPWTLTTGDSAQKVLDDILDRALAGESSAIAELSVLGGTAAMLQALLTRDRGSKLTESGERVDRKVPYRTRPDKVIAKLTESAGGLRMLHSLATAFVGTGNPKMFHTEDDPAGTFTAGDPVTDNAGAQVNIDYEWDLFAAADPAGTREALAEIAAHVPVDQQEKEPPAVTARNLLRDSAKNAVAAVDTLVVLSASQGRDVFGDPVKIEEIKSKLQKARDKLNQNAPEPSTDPFQEEYDDEDGDG</sequence>
<comment type="caution">
    <text evidence="2">The sequence shown here is derived from an EMBL/GenBank/DDBJ whole genome shotgun (WGS) entry which is preliminary data.</text>
</comment>
<dbReference type="AlphaFoldDB" id="A0A327Z1N4"/>
<name>A0A327Z1N4_9ACTN</name>
<organism evidence="2 3">
    <name type="scientific">Actinoplanes lutulentus</name>
    <dbReference type="NCBI Taxonomy" id="1287878"/>
    <lineage>
        <taxon>Bacteria</taxon>
        <taxon>Bacillati</taxon>
        <taxon>Actinomycetota</taxon>
        <taxon>Actinomycetes</taxon>
        <taxon>Micromonosporales</taxon>
        <taxon>Micromonosporaceae</taxon>
        <taxon>Actinoplanes</taxon>
    </lineage>
</organism>
<keyword evidence="3" id="KW-1185">Reference proteome</keyword>
<dbReference type="RefSeq" id="WP_146616990.1">
    <property type="nucleotide sequence ID" value="NZ_JACHWI010000002.1"/>
</dbReference>
<dbReference type="OrthoDB" id="3894192at2"/>
<evidence type="ECO:0000313" key="3">
    <source>
        <dbReference type="Proteomes" id="UP000249341"/>
    </source>
</evidence>
<dbReference type="Proteomes" id="UP000249341">
    <property type="component" value="Unassembled WGS sequence"/>
</dbReference>
<dbReference type="EMBL" id="QLMJ01000020">
    <property type="protein sequence ID" value="RAK28345.1"/>
    <property type="molecule type" value="Genomic_DNA"/>
</dbReference>